<keyword evidence="2" id="KW-1185">Reference proteome</keyword>
<evidence type="ECO:0000313" key="1">
    <source>
        <dbReference type="EMBL" id="KNC32493.1"/>
    </source>
</evidence>
<evidence type="ECO:0000313" key="2">
    <source>
        <dbReference type="Proteomes" id="UP000037069"/>
    </source>
</evidence>
<dbReference type="AlphaFoldDB" id="A0A0L0CJC0"/>
<gene>
    <name evidence="1" type="ORF">FF38_00484</name>
</gene>
<reference evidence="1 2" key="1">
    <citation type="journal article" date="2015" name="Nat. Commun.">
        <title>Lucilia cuprina genome unlocks parasitic fly biology to underpin future interventions.</title>
        <authorList>
            <person name="Anstead C.A."/>
            <person name="Korhonen P.K."/>
            <person name="Young N.D."/>
            <person name="Hall R.S."/>
            <person name="Jex A.R."/>
            <person name="Murali S.C."/>
            <person name="Hughes D.S."/>
            <person name="Lee S.F."/>
            <person name="Perry T."/>
            <person name="Stroehlein A.J."/>
            <person name="Ansell B.R."/>
            <person name="Breugelmans B."/>
            <person name="Hofmann A."/>
            <person name="Qu J."/>
            <person name="Dugan S."/>
            <person name="Lee S.L."/>
            <person name="Chao H."/>
            <person name="Dinh H."/>
            <person name="Han Y."/>
            <person name="Doddapaneni H.V."/>
            <person name="Worley K.C."/>
            <person name="Muzny D.M."/>
            <person name="Ioannidis P."/>
            <person name="Waterhouse R.M."/>
            <person name="Zdobnov E.M."/>
            <person name="James P.J."/>
            <person name="Bagnall N.H."/>
            <person name="Kotze A.C."/>
            <person name="Gibbs R.A."/>
            <person name="Richards S."/>
            <person name="Batterham P."/>
            <person name="Gasser R.B."/>
        </authorList>
    </citation>
    <scope>NUCLEOTIDE SEQUENCE [LARGE SCALE GENOMIC DNA]</scope>
    <source>
        <strain evidence="1 2">LS</strain>
        <tissue evidence="1">Full body</tissue>
    </source>
</reference>
<protein>
    <submittedName>
        <fullName evidence="1">Uncharacterized protein</fullName>
    </submittedName>
</protein>
<accession>A0A0L0CJC0</accession>
<dbReference type="EMBL" id="JRES01000305">
    <property type="protein sequence ID" value="KNC32493.1"/>
    <property type="molecule type" value="Genomic_DNA"/>
</dbReference>
<comment type="caution">
    <text evidence="1">The sequence shown here is derived from an EMBL/GenBank/DDBJ whole genome shotgun (WGS) entry which is preliminary data.</text>
</comment>
<organism evidence="1 2">
    <name type="scientific">Lucilia cuprina</name>
    <name type="common">Green bottle fly</name>
    <name type="synonym">Australian sheep blowfly</name>
    <dbReference type="NCBI Taxonomy" id="7375"/>
    <lineage>
        <taxon>Eukaryota</taxon>
        <taxon>Metazoa</taxon>
        <taxon>Ecdysozoa</taxon>
        <taxon>Arthropoda</taxon>
        <taxon>Hexapoda</taxon>
        <taxon>Insecta</taxon>
        <taxon>Pterygota</taxon>
        <taxon>Neoptera</taxon>
        <taxon>Endopterygota</taxon>
        <taxon>Diptera</taxon>
        <taxon>Brachycera</taxon>
        <taxon>Muscomorpha</taxon>
        <taxon>Oestroidea</taxon>
        <taxon>Calliphoridae</taxon>
        <taxon>Luciliinae</taxon>
        <taxon>Lucilia</taxon>
    </lineage>
</organism>
<sequence length="164" mass="19346">MNSCVCHTFSETSFQAMPKDYLCHYHWSTFPLHENHLYDHDYDSNHHVAYYCDNYHNVDDNHCAVDYVDYGHVQNVHHDLRNVHNDPHVPQNLVNVCHSDNFIKSWHKFWSTGLQFRIVEIKTSSKRIGITYTAAAAAKLDRQHKGENTLLLDFYTINYSEFLT</sequence>
<proteinExistence type="predicted"/>
<dbReference type="Proteomes" id="UP000037069">
    <property type="component" value="Unassembled WGS sequence"/>
</dbReference>
<name>A0A0L0CJC0_LUCCU</name>